<proteinExistence type="predicted"/>
<keyword evidence="2" id="KW-1185">Reference proteome</keyword>
<dbReference type="RefSeq" id="WP_146794779.1">
    <property type="nucleotide sequence ID" value="NZ_BJUU01000010.1"/>
</dbReference>
<comment type="caution">
    <text evidence="1">The sequence shown here is derived from an EMBL/GenBank/DDBJ whole genome shotgun (WGS) entry which is preliminary data.</text>
</comment>
<evidence type="ECO:0000313" key="2">
    <source>
        <dbReference type="Proteomes" id="UP000321749"/>
    </source>
</evidence>
<name>A0AA87RLS3_9MICO</name>
<organism evidence="1 2">
    <name type="scientific">Agrococcus baldri</name>
    <dbReference type="NCBI Taxonomy" id="153730"/>
    <lineage>
        <taxon>Bacteria</taxon>
        <taxon>Bacillati</taxon>
        <taxon>Actinomycetota</taxon>
        <taxon>Actinomycetes</taxon>
        <taxon>Micrococcales</taxon>
        <taxon>Microbacteriaceae</taxon>
        <taxon>Agrococcus</taxon>
    </lineage>
</organism>
<accession>A0AA87RLS3</accession>
<sequence length="177" mass="18629">MGAVTGAGPRRGWWSRNAIALVALAVLVPATVGAIGWQEWSGYFQGRHPLVVPVEPGETAELAGATIGPAALVQVPDPQGFDAPAGARVLAAQVTVVPGEEPVGCSRPVLVELPTGRRWEAEYAPMGWRGELGCYEATAPVWINAPYLVPGDAGPFAVELELAHDGDERLHLLVEQP</sequence>
<dbReference type="AlphaFoldDB" id="A0AA87RLS3"/>
<gene>
    <name evidence="1" type="ORF">ABA31_18230</name>
</gene>
<reference evidence="1 2" key="1">
    <citation type="submission" date="2019-07" db="EMBL/GenBank/DDBJ databases">
        <title>Whole genome shotgun sequence of Agrococcus baldri NBRC 103055.</title>
        <authorList>
            <person name="Hosoyama A."/>
            <person name="Uohara A."/>
            <person name="Ohji S."/>
            <person name="Ichikawa N."/>
        </authorList>
    </citation>
    <scope>NUCLEOTIDE SEQUENCE [LARGE SCALE GENOMIC DNA]</scope>
    <source>
        <strain evidence="1 2">NBRC 103055</strain>
    </source>
</reference>
<protein>
    <submittedName>
        <fullName evidence="1">Uncharacterized protein</fullName>
    </submittedName>
</protein>
<dbReference type="Proteomes" id="UP000321749">
    <property type="component" value="Unassembled WGS sequence"/>
</dbReference>
<evidence type="ECO:0000313" key="1">
    <source>
        <dbReference type="EMBL" id="GEK80472.1"/>
    </source>
</evidence>
<dbReference type="EMBL" id="BJUU01000010">
    <property type="protein sequence ID" value="GEK80472.1"/>
    <property type="molecule type" value="Genomic_DNA"/>
</dbReference>